<evidence type="ECO:0000256" key="2">
    <source>
        <dbReference type="SAM" id="MobiDB-lite"/>
    </source>
</evidence>
<dbReference type="PANTHER" id="PTHR43214:SF43">
    <property type="entry name" value="TWO-COMPONENT RESPONSE REGULATOR"/>
    <property type="match status" value="1"/>
</dbReference>
<dbReference type="SUPFAM" id="SSF46894">
    <property type="entry name" value="C-terminal effector domain of the bipartite response regulators"/>
    <property type="match status" value="1"/>
</dbReference>
<reference evidence="5" key="1">
    <citation type="journal article" date="2019" name="Int. J. Syst. Evol. Microbiol.">
        <title>The Global Catalogue of Microorganisms (GCM) 10K type strain sequencing project: providing services to taxonomists for standard genome sequencing and annotation.</title>
        <authorList>
            <consortium name="The Broad Institute Genomics Platform"/>
            <consortium name="The Broad Institute Genome Sequencing Center for Infectious Disease"/>
            <person name="Wu L."/>
            <person name="Ma J."/>
        </authorList>
    </citation>
    <scope>NUCLEOTIDE SEQUENCE [LARGE SCALE GENOMIC DNA]</scope>
    <source>
        <strain evidence="5">CAIM 431</strain>
    </source>
</reference>
<dbReference type="Proteomes" id="UP001597326">
    <property type="component" value="Unassembled WGS sequence"/>
</dbReference>
<dbReference type="InterPro" id="IPR000792">
    <property type="entry name" value="Tscrpt_reg_LuxR_C"/>
</dbReference>
<dbReference type="InterPro" id="IPR016032">
    <property type="entry name" value="Sig_transdc_resp-reg_C-effctor"/>
</dbReference>
<dbReference type="PANTHER" id="PTHR43214">
    <property type="entry name" value="TWO-COMPONENT RESPONSE REGULATOR"/>
    <property type="match status" value="1"/>
</dbReference>
<dbReference type="CDD" id="cd06170">
    <property type="entry name" value="LuxR_C_like"/>
    <property type="match status" value="1"/>
</dbReference>
<dbReference type="PRINTS" id="PR00038">
    <property type="entry name" value="HTHLUXR"/>
</dbReference>
<evidence type="ECO:0000256" key="1">
    <source>
        <dbReference type="ARBA" id="ARBA00023125"/>
    </source>
</evidence>
<dbReference type="Pfam" id="PF00196">
    <property type="entry name" value="GerE"/>
    <property type="match status" value="1"/>
</dbReference>
<accession>A0ABW4S0E6</accession>
<protein>
    <submittedName>
        <fullName evidence="4">LuxR C-terminal-related transcriptional regulator</fullName>
    </submittedName>
</protein>
<evidence type="ECO:0000313" key="5">
    <source>
        <dbReference type="Proteomes" id="UP001597326"/>
    </source>
</evidence>
<sequence>MKSRTLRIALVNDYEIVLAGIKEMLAPYADRLAVVEISANTDVISPVDIALYDTYGQDQAALDSIRQPLRARHVDKVVLYTWAHTPALVQAAWAAGIDGLLSKTLGADELVDQLLQIANGERLLSSPGEPAPDLGPQDQSSANWPGREEGLTMREAEMVSLIAQGLSNAEIAGRTYLSPNSVKSYIRSAYRKIGVQRRSQAVAWGIDHGMVPNRSRHLVEPTHILPTAL</sequence>
<keyword evidence="1" id="KW-0238">DNA-binding</keyword>
<evidence type="ECO:0000313" key="4">
    <source>
        <dbReference type="EMBL" id="MFD1891569.1"/>
    </source>
</evidence>
<evidence type="ECO:0000259" key="3">
    <source>
        <dbReference type="PROSITE" id="PS50043"/>
    </source>
</evidence>
<proteinExistence type="predicted"/>
<dbReference type="RefSeq" id="WP_343876068.1">
    <property type="nucleotide sequence ID" value="NZ_BAAAIX010000037.1"/>
</dbReference>
<dbReference type="EMBL" id="JBHUFZ010000036">
    <property type="protein sequence ID" value="MFD1891569.1"/>
    <property type="molecule type" value="Genomic_DNA"/>
</dbReference>
<dbReference type="PROSITE" id="PS50043">
    <property type="entry name" value="HTH_LUXR_2"/>
    <property type="match status" value="1"/>
</dbReference>
<feature type="region of interest" description="Disordered" evidence="2">
    <location>
        <begin position="125"/>
        <end position="146"/>
    </location>
</feature>
<keyword evidence="5" id="KW-1185">Reference proteome</keyword>
<comment type="caution">
    <text evidence="4">The sequence shown here is derived from an EMBL/GenBank/DDBJ whole genome shotgun (WGS) entry which is preliminary data.</text>
</comment>
<dbReference type="InterPro" id="IPR036388">
    <property type="entry name" value="WH-like_DNA-bd_sf"/>
</dbReference>
<dbReference type="PROSITE" id="PS00622">
    <property type="entry name" value="HTH_LUXR_1"/>
    <property type="match status" value="1"/>
</dbReference>
<dbReference type="Gene3D" id="1.10.10.10">
    <property type="entry name" value="Winged helix-like DNA-binding domain superfamily/Winged helix DNA-binding domain"/>
    <property type="match status" value="1"/>
</dbReference>
<dbReference type="InterPro" id="IPR011006">
    <property type="entry name" value="CheY-like_superfamily"/>
</dbReference>
<dbReference type="Gene3D" id="3.40.50.2300">
    <property type="match status" value="1"/>
</dbReference>
<gene>
    <name evidence="4" type="ORF">ACFSCS_15460</name>
</gene>
<dbReference type="SUPFAM" id="SSF52172">
    <property type="entry name" value="CheY-like"/>
    <property type="match status" value="1"/>
</dbReference>
<dbReference type="SMART" id="SM00421">
    <property type="entry name" value="HTH_LUXR"/>
    <property type="match status" value="1"/>
</dbReference>
<name>A0ABW4S0E6_9ACTN</name>
<feature type="domain" description="HTH luxR-type" evidence="3">
    <location>
        <begin position="144"/>
        <end position="209"/>
    </location>
</feature>
<dbReference type="InterPro" id="IPR039420">
    <property type="entry name" value="WalR-like"/>
</dbReference>
<organism evidence="4 5">
    <name type="scientific">Luteococcus peritonei</name>
    <dbReference type="NCBI Taxonomy" id="88874"/>
    <lineage>
        <taxon>Bacteria</taxon>
        <taxon>Bacillati</taxon>
        <taxon>Actinomycetota</taxon>
        <taxon>Actinomycetes</taxon>
        <taxon>Propionibacteriales</taxon>
        <taxon>Propionibacteriaceae</taxon>
        <taxon>Luteococcus</taxon>
    </lineage>
</organism>